<evidence type="ECO:0000256" key="1">
    <source>
        <dbReference type="SAM" id="Phobius"/>
    </source>
</evidence>
<protein>
    <submittedName>
        <fullName evidence="2">Uncharacterized protein</fullName>
    </submittedName>
</protein>
<evidence type="ECO:0000313" key="3">
    <source>
        <dbReference type="Proteomes" id="UP001497382"/>
    </source>
</evidence>
<sequence>MPVNPLLKGLQGSVSLSLTLTWVIQWTFLDSTRPHLYSSLWSFRLNPLFAGLILTVYSLASCNSFASN</sequence>
<keyword evidence="3" id="KW-1185">Reference proteome</keyword>
<proteinExistence type="predicted"/>
<dbReference type="EMBL" id="CAXIEN010000238">
    <property type="protein sequence ID" value="CAL1288838.1"/>
    <property type="molecule type" value="Genomic_DNA"/>
</dbReference>
<comment type="caution">
    <text evidence="2">The sequence shown here is derived from an EMBL/GenBank/DDBJ whole genome shotgun (WGS) entry which is preliminary data.</text>
</comment>
<keyword evidence="1" id="KW-1133">Transmembrane helix</keyword>
<dbReference type="Proteomes" id="UP001497382">
    <property type="component" value="Unassembled WGS sequence"/>
</dbReference>
<feature type="transmembrane region" description="Helical" evidence="1">
    <location>
        <begin position="48"/>
        <end position="66"/>
    </location>
</feature>
<dbReference type="AlphaFoldDB" id="A0AAV2AXP6"/>
<evidence type="ECO:0000313" key="2">
    <source>
        <dbReference type="EMBL" id="CAL1288838.1"/>
    </source>
</evidence>
<keyword evidence="1" id="KW-0472">Membrane</keyword>
<accession>A0AAV2AXP6</accession>
<gene>
    <name evidence="2" type="ORF">LARSCL_LOCUS15585</name>
</gene>
<keyword evidence="1" id="KW-0812">Transmembrane</keyword>
<reference evidence="2 3" key="1">
    <citation type="submission" date="2024-04" db="EMBL/GenBank/DDBJ databases">
        <authorList>
            <person name="Rising A."/>
            <person name="Reimegard J."/>
            <person name="Sonavane S."/>
            <person name="Akerstrom W."/>
            <person name="Nylinder S."/>
            <person name="Hedman E."/>
            <person name="Kallberg Y."/>
        </authorList>
    </citation>
    <scope>NUCLEOTIDE SEQUENCE [LARGE SCALE GENOMIC DNA]</scope>
</reference>
<organism evidence="2 3">
    <name type="scientific">Larinioides sclopetarius</name>
    <dbReference type="NCBI Taxonomy" id="280406"/>
    <lineage>
        <taxon>Eukaryota</taxon>
        <taxon>Metazoa</taxon>
        <taxon>Ecdysozoa</taxon>
        <taxon>Arthropoda</taxon>
        <taxon>Chelicerata</taxon>
        <taxon>Arachnida</taxon>
        <taxon>Araneae</taxon>
        <taxon>Araneomorphae</taxon>
        <taxon>Entelegynae</taxon>
        <taxon>Araneoidea</taxon>
        <taxon>Araneidae</taxon>
        <taxon>Larinioides</taxon>
    </lineage>
</organism>
<name>A0AAV2AXP6_9ARAC</name>
<feature type="transmembrane region" description="Helical" evidence="1">
    <location>
        <begin position="12"/>
        <end position="28"/>
    </location>
</feature>